<dbReference type="SUPFAM" id="SSF56059">
    <property type="entry name" value="Glutathione synthetase ATP-binding domain-like"/>
    <property type="match status" value="1"/>
</dbReference>
<sequence length="426" mass="46522">MLRACRRHDVEPVLLCNSGAYDSGRVQVPPGGTVIRVDEVTNVEDCLAALHRAGLADREFLAVQTTWEYAVTTAAVLGRALGIRTIDPGTALHFRDKSLQKARLKEAGVPVTRTVVVEDLFNVQDVPLEFERAVLKPIAGGGTTSTSVVTGRADLEAASRAARLAKETSRTFLLEEYVEGDEWMAEGVAFGGKVLFFGLGAYTQPCLDAITGQEPISLRRLDPVQEPEAYEAADPVVRAAITALGLQDGVFHMEMFREKGTGRIVFSECAARRGGALTQEQVLAKFNVDLGEAALLCAIGREPEIEVKVNPNVVGCAGLFGPPGTVISYPTADELIAQPDVSFAQMYVPPGHTLADKFSASADMLGALLLVTDDVERFQSRVKELRDWFAERLVVAEPWLTSGERWALQRTRTPEREYRDWLYDGE</sequence>
<dbReference type="EMBL" id="NSDM01000002">
    <property type="protein sequence ID" value="MDQ2583649.1"/>
    <property type="molecule type" value="Genomic_DNA"/>
</dbReference>
<name>A0ABU0WX50_9PSEU</name>
<evidence type="ECO:0000259" key="5">
    <source>
        <dbReference type="PROSITE" id="PS50975"/>
    </source>
</evidence>
<evidence type="ECO:0000256" key="1">
    <source>
        <dbReference type="ARBA" id="ARBA00022598"/>
    </source>
</evidence>
<keyword evidence="1" id="KW-0436">Ligase</keyword>
<evidence type="ECO:0000313" key="6">
    <source>
        <dbReference type="EMBL" id="MDQ2583649.1"/>
    </source>
</evidence>
<evidence type="ECO:0000256" key="4">
    <source>
        <dbReference type="PROSITE-ProRule" id="PRU00409"/>
    </source>
</evidence>
<dbReference type="InterPro" id="IPR052032">
    <property type="entry name" value="ATP-dep_AA_Ligase"/>
</dbReference>
<organism evidence="6 7">
    <name type="scientific">Saccharothrix yanglingensis</name>
    <dbReference type="NCBI Taxonomy" id="659496"/>
    <lineage>
        <taxon>Bacteria</taxon>
        <taxon>Bacillati</taxon>
        <taxon>Actinomycetota</taxon>
        <taxon>Actinomycetes</taxon>
        <taxon>Pseudonocardiales</taxon>
        <taxon>Pseudonocardiaceae</taxon>
        <taxon>Saccharothrix</taxon>
    </lineage>
</organism>
<evidence type="ECO:0000256" key="2">
    <source>
        <dbReference type="ARBA" id="ARBA00022741"/>
    </source>
</evidence>
<comment type="caution">
    <text evidence="6">The sequence shown here is derived from an EMBL/GenBank/DDBJ whole genome shotgun (WGS) entry which is preliminary data.</text>
</comment>
<keyword evidence="2 4" id="KW-0547">Nucleotide-binding</keyword>
<dbReference type="Gene3D" id="3.30.470.20">
    <property type="entry name" value="ATP-grasp fold, B domain"/>
    <property type="match status" value="1"/>
</dbReference>
<feature type="domain" description="ATP-grasp" evidence="5">
    <location>
        <begin position="101"/>
        <end position="299"/>
    </location>
</feature>
<proteinExistence type="predicted"/>
<evidence type="ECO:0000313" key="7">
    <source>
        <dbReference type="Proteomes" id="UP001225605"/>
    </source>
</evidence>
<dbReference type="PANTHER" id="PTHR43585">
    <property type="entry name" value="FUMIPYRROLE BIOSYNTHESIS PROTEIN C"/>
    <property type="match status" value="1"/>
</dbReference>
<dbReference type="PROSITE" id="PS50975">
    <property type="entry name" value="ATP_GRASP"/>
    <property type="match status" value="1"/>
</dbReference>
<dbReference type="Proteomes" id="UP001225605">
    <property type="component" value="Unassembled WGS sequence"/>
</dbReference>
<dbReference type="PANTHER" id="PTHR43585:SF2">
    <property type="entry name" value="ATP-GRASP ENZYME FSQD"/>
    <property type="match status" value="1"/>
</dbReference>
<keyword evidence="3 4" id="KW-0067">ATP-binding</keyword>
<gene>
    <name evidence="6" type="ORF">CKY47_06545</name>
</gene>
<reference evidence="6 7" key="1">
    <citation type="submission" date="2017-06" db="EMBL/GenBank/DDBJ databases">
        <title>Cultured bacterium strain Saccharothrix yanglingensis Hhs.015.</title>
        <authorList>
            <person name="Xia Y."/>
        </authorList>
    </citation>
    <scope>NUCLEOTIDE SEQUENCE [LARGE SCALE GENOMIC DNA]</scope>
    <source>
        <strain evidence="6 7">Hhs.015</strain>
    </source>
</reference>
<evidence type="ECO:0000256" key="3">
    <source>
        <dbReference type="ARBA" id="ARBA00022840"/>
    </source>
</evidence>
<protein>
    <recommendedName>
        <fullName evidence="5">ATP-grasp domain-containing protein</fullName>
    </recommendedName>
</protein>
<dbReference type="InterPro" id="IPR011761">
    <property type="entry name" value="ATP-grasp"/>
</dbReference>
<accession>A0ABU0WX50</accession>
<keyword evidence="7" id="KW-1185">Reference proteome</keyword>